<dbReference type="RefSeq" id="WP_097554702.1">
    <property type="nucleotide sequence ID" value="NZ_PCMW01000081.1"/>
</dbReference>
<gene>
    <name evidence="1" type="ORF">B0A77_12835</name>
</gene>
<accession>A0A2H3KSV5</accession>
<name>A0A2H3KSV5_9FLAO</name>
<protein>
    <submittedName>
        <fullName evidence="1">Uncharacterized protein</fullName>
    </submittedName>
</protein>
<sequence length="75" mass="8768">MLDRNSVEIEATIIDDKNILSKSAIDPEFTYSYSFFVNGNNYTGDSKNQKYKVGNKINVEYWPNWPQVNRSKKDK</sequence>
<evidence type="ECO:0000313" key="1">
    <source>
        <dbReference type="EMBL" id="PDS22686.1"/>
    </source>
</evidence>
<dbReference type="AlphaFoldDB" id="A0A2H3KSV5"/>
<reference evidence="1 2" key="1">
    <citation type="submission" date="2017-09" db="EMBL/GenBank/DDBJ databases">
        <title>Whole genomes of Flavobacteriaceae.</title>
        <authorList>
            <person name="Stine C."/>
            <person name="Li C."/>
            <person name="Tadesse D."/>
        </authorList>
    </citation>
    <scope>NUCLEOTIDE SEQUENCE [LARGE SCALE GENOMIC DNA]</scope>
    <source>
        <strain evidence="1 2">ATCC 35036</strain>
    </source>
</reference>
<dbReference type="Proteomes" id="UP000220828">
    <property type="component" value="Unassembled WGS sequence"/>
</dbReference>
<evidence type="ECO:0000313" key="2">
    <source>
        <dbReference type="Proteomes" id="UP000220828"/>
    </source>
</evidence>
<dbReference type="EMBL" id="PCMW01000081">
    <property type="protein sequence ID" value="PDS22686.1"/>
    <property type="molecule type" value="Genomic_DNA"/>
</dbReference>
<proteinExistence type="predicted"/>
<comment type="caution">
    <text evidence="1">The sequence shown here is derived from an EMBL/GenBank/DDBJ whole genome shotgun (WGS) entry which is preliminary data.</text>
</comment>
<organism evidence="1 2">
    <name type="scientific">Flavobacterium branchiophilum</name>
    <dbReference type="NCBI Taxonomy" id="55197"/>
    <lineage>
        <taxon>Bacteria</taxon>
        <taxon>Pseudomonadati</taxon>
        <taxon>Bacteroidota</taxon>
        <taxon>Flavobacteriia</taxon>
        <taxon>Flavobacteriales</taxon>
        <taxon>Flavobacteriaceae</taxon>
        <taxon>Flavobacterium</taxon>
    </lineage>
</organism>